<evidence type="ECO:0000256" key="4">
    <source>
        <dbReference type="ARBA" id="ARBA00022842"/>
    </source>
</evidence>
<feature type="binding site" evidence="8">
    <location>
        <position position="289"/>
    </location>
    <ligand>
        <name>Mg(2+)</name>
        <dbReference type="ChEBI" id="CHEBI:18420"/>
    </ligand>
</feature>
<dbReference type="Gene3D" id="3.40.50.11060">
    <property type="entry name" value="GTPase HflX, N-terminal domain"/>
    <property type="match status" value="1"/>
</dbReference>
<dbReference type="InterPro" id="IPR042108">
    <property type="entry name" value="GTPase_HflX_N_sf"/>
</dbReference>
<feature type="binding site" evidence="8">
    <location>
        <position position="269"/>
    </location>
    <ligand>
        <name>Mg(2+)</name>
        <dbReference type="ChEBI" id="CHEBI:18420"/>
    </ligand>
</feature>
<evidence type="ECO:0000256" key="2">
    <source>
        <dbReference type="ARBA" id="ARBA00022723"/>
    </source>
</evidence>
<accession>A0A8J3A8K8</accession>
<keyword evidence="12" id="KW-1185">Reference proteome</keyword>
<dbReference type="OrthoDB" id="9812272at2"/>
<dbReference type="Gene3D" id="3.40.50.300">
    <property type="entry name" value="P-loop containing nucleotide triphosphate hydrolases"/>
    <property type="match status" value="1"/>
</dbReference>
<comment type="function">
    <text evidence="6">GTPase that associates with the 50S ribosomal subunit and may have a role during protein synthesis or ribosome biogenesis.</text>
</comment>
<dbReference type="Pfam" id="PF16360">
    <property type="entry name" value="GTP-bdg_M"/>
    <property type="match status" value="1"/>
</dbReference>
<reference evidence="11" key="2">
    <citation type="submission" date="2020-09" db="EMBL/GenBank/DDBJ databases">
        <authorList>
            <person name="Sun Q."/>
            <person name="Zhou Y."/>
        </authorList>
    </citation>
    <scope>NUCLEOTIDE SEQUENCE</scope>
    <source>
        <strain evidence="11">CGMCC 1.14988</strain>
    </source>
</reference>
<comment type="cofactor">
    <cofactor evidence="8">
        <name>Mg(2+)</name>
        <dbReference type="ChEBI" id="CHEBI:18420"/>
    </cofactor>
</comment>
<reference evidence="11" key="1">
    <citation type="journal article" date="2014" name="Int. J. Syst. Evol. Microbiol.">
        <title>Complete genome sequence of Corynebacterium casei LMG S-19264T (=DSM 44701T), isolated from a smear-ripened cheese.</title>
        <authorList>
            <consortium name="US DOE Joint Genome Institute (JGI-PGF)"/>
            <person name="Walter F."/>
            <person name="Albersmeier A."/>
            <person name="Kalinowski J."/>
            <person name="Ruckert C."/>
        </authorList>
    </citation>
    <scope>NUCLEOTIDE SEQUENCE</scope>
    <source>
        <strain evidence="11">CGMCC 1.14988</strain>
    </source>
</reference>
<keyword evidence="3 6" id="KW-0547">Nucleotide-binding</keyword>
<name>A0A8J3A8K8_9ACTN</name>
<feature type="binding site" evidence="7">
    <location>
        <begin position="375"/>
        <end position="378"/>
    </location>
    <ligand>
        <name>GTP</name>
        <dbReference type="ChEBI" id="CHEBI:37565"/>
    </ligand>
</feature>
<evidence type="ECO:0000313" key="11">
    <source>
        <dbReference type="EMBL" id="GGI06622.1"/>
    </source>
</evidence>
<protein>
    <recommendedName>
        <fullName evidence="6">GTPase HflX</fullName>
    </recommendedName>
    <alternativeName>
        <fullName evidence="6">GTP-binding protein HflX</fullName>
    </alternativeName>
</protein>
<comment type="caution">
    <text evidence="11">The sequence shown here is derived from an EMBL/GenBank/DDBJ whole genome shotgun (WGS) entry which is preliminary data.</text>
</comment>
<dbReference type="RefSeq" id="WP_130650460.1">
    <property type="nucleotide sequence ID" value="NZ_BMHA01000006.1"/>
</dbReference>
<dbReference type="FunFam" id="3.40.50.11060:FF:000001">
    <property type="entry name" value="GTPase HflX"/>
    <property type="match status" value="1"/>
</dbReference>
<gene>
    <name evidence="6 11" type="primary">hflX</name>
    <name evidence="11" type="ORF">GCM10011354_20010</name>
</gene>
<feature type="binding site" evidence="7">
    <location>
        <begin position="287"/>
        <end position="291"/>
    </location>
    <ligand>
        <name>GTP</name>
        <dbReference type="ChEBI" id="CHEBI:37565"/>
    </ligand>
</feature>
<feature type="binding site" evidence="7">
    <location>
        <begin position="262"/>
        <end position="269"/>
    </location>
    <ligand>
        <name>GTP</name>
        <dbReference type="ChEBI" id="CHEBI:37565"/>
    </ligand>
</feature>
<keyword evidence="4 8" id="KW-0460">Magnesium</keyword>
<dbReference type="PIRSF" id="PIRSF006809">
    <property type="entry name" value="GTP-binding_hflX_prd"/>
    <property type="match status" value="1"/>
</dbReference>
<feature type="region of interest" description="Disordered" evidence="9">
    <location>
        <begin position="1"/>
        <end position="21"/>
    </location>
</feature>
<dbReference type="GO" id="GO:0046872">
    <property type="term" value="F:metal ion binding"/>
    <property type="evidence" value="ECO:0007669"/>
    <property type="project" value="UniProtKB-KW"/>
</dbReference>
<dbReference type="Pfam" id="PF13167">
    <property type="entry name" value="GTP-bdg_N"/>
    <property type="match status" value="1"/>
</dbReference>
<dbReference type="GO" id="GO:0043022">
    <property type="term" value="F:ribosome binding"/>
    <property type="evidence" value="ECO:0007669"/>
    <property type="project" value="TreeGrafter"/>
</dbReference>
<dbReference type="InterPro" id="IPR006073">
    <property type="entry name" value="GTP-bd"/>
</dbReference>
<dbReference type="InterPro" id="IPR016496">
    <property type="entry name" value="GTPase_HflX"/>
</dbReference>
<dbReference type="Gene3D" id="6.10.250.2860">
    <property type="match status" value="1"/>
</dbReference>
<dbReference type="Pfam" id="PF01926">
    <property type="entry name" value="MMR_HSR1"/>
    <property type="match status" value="1"/>
</dbReference>
<keyword evidence="5 6" id="KW-0342">GTP-binding</keyword>
<feature type="binding site" evidence="7">
    <location>
        <begin position="309"/>
        <end position="312"/>
    </location>
    <ligand>
        <name>GTP</name>
        <dbReference type="ChEBI" id="CHEBI:37565"/>
    </ligand>
</feature>
<evidence type="ECO:0000256" key="7">
    <source>
        <dbReference type="PIRSR" id="PIRSR006809-1"/>
    </source>
</evidence>
<dbReference type="PANTHER" id="PTHR10229">
    <property type="entry name" value="GTP-BINDING PROTEIN HFLX"/>
    <property type="match status" value="1"/>
</dbReference>
<dbReference type="InterPro" id="IPR032305">
    <property type="entry name" value="GTP-bd_M"/>
</dbReference>
<dbReference type="GO" id="GO:0005525">
    <property type="term" value="F:GTP binding"/>
    <property type="evidence" value="ECO:0007669"/>
    <property type="project" value="UniProtKB-UniRule"/>
</dbReference>
<dbReference type="EMBL" id="BMHA01000006">
    <property type="protein sequence ID" value="GGI06622.1"/>
    <property type="molecule type" value="Genomic_DNA"/>
</dbReference>
<evidence type="ECO:0000256" key="3">
    <source>
        <dbReference type="ARBA" id="ARBA00022741"/>
    </source>
</evidence>
<evidence type="ECO:0000256" key="9">
    <source>
        <dbReference type="SAM" id="MobiDB-lite"/>
    </source>
</evidence>
<keyword evidence="2 8" id="KW-0479">Metal-binding</keyword>
<dbReference type="InterPro" id="IPR027417">
    <property type="entry name" value="P-loop_NTPase"/>
</dbReference>
<organism evidence="11 12">
    <name type="scientific">Egicoccus halophilus</name>
    <dbReference type="NCBI Taxonomy" id="1670830"/>
    <lineage>
        <taxon>Bacteria</taxon>
        <taxon>Bacillati</taxon>
        <taxon>Actinomycetota</taxon>
        <taxon>Nitriliruptoria</taxon>
        <taxon>Egicoccales</taxon>
        <taxon>Egicoccaceae</taxon>
        <taxon>Egicoccus</taxon>
    </lineage>
</organism>
<evidence type="ECO:0000256" key="8">
    <source>
        <dbReference type="PIRSR" id="PIRSR006809-2"/>
    </source>
</evidence>
<dbReference type="GO" id="GO:0005737">
    <property type="term" value="C:cytoplasm"/>
    <property type="evidence" value="ECO:0007669"/>
    <property type="project" value="UniProtKB-SubCell"/>
</dbReference>
<evidence type="ECO:0000256" key="1">
    <source>
        <dbReference type="ARBA" id="ARBA00022490"/>
    </source>
</evidence>
<feature type="domain" description="Hflx-type G" evidence="10">
    <location>
        <begin position="256"/>
        <end position="426"/>
    </location>
</feature>
<keyword evidence="1 6" id="KW-0963">Cytoplasm</keyword>
<sequence length="496" mass="54182">MDGYALDDEPAADDLLLGDGSGLSAEQLSRAEERRRRRDVIEEGAPREGVDIIRRVEAAVIVGVQLPGRTSADVEASLDELEALLDTAGAEVVERVVQRLDTPQAATYIGGGKVGELRELVAAHGADAVVFDDELSPAQQRTLEERVKQKVLDRTIVILDIFAQHATSREGKAQVELAQLNYLLPRLRGWGTALSRQAGGRTAGGAGIGGRGPGETQLEVDRRRIMRRIAKLRRDLKDYARIRETKASERERNRVQVAALVGYTNAGKSSLLNRLTGADVLVENRLFATLDPTVRRLPLDDGRDIVLTDTVGFVRKLPHGLVEAFKSTLEESLTADLLVHVVDASHPEAESHIVAVHEVLEEIGADAGAEQLVLNKIDRADPATVEALARRVQVELDADPVLVSAHTGEGIEDLVERIGLRIPGQRIRISAHVPYARQDLVALAHRSGQVVKEAHGDKGTELVADLDVRAARRLRPYLDVDVFAEEPEDWERETGT</sequence>
<dbReference type="HAMAP" id="MF_00900">
    <property type="entry name" value="GTPase_HflX"/>
    <property type="match status" value="1"/>
</dbReference>
<dbReference type="PRINTS" id="PR00326">
    <property type="entry name" value="GTP1OBG"/>
</dbReference>
<dbReference type="NCBIfam" id="TIGR03156">
    <property type="entry name" value="GTP_HflX"/>
    <property type="match status" value="1"/>
</dbReference>
<dbReference type="AlphaFoldDB" id="A0A8J3A8K8"/>
<evidence type="ECO:0000313" key="12">
    <source>
        <dbReference type="Proteomes" id="UP000650511"/>
    </source>
</evidence>
<dbReference type="InterPro" id="IPR025121">
    <property type="entry name" value="GTPase_HflX_N"/>
</dbReference>
<proteinExistence type="inferred from homology"/>
<evidence type="ECO:0000256" key="5">
    <source>
        <dbReference type="ARBA" id="ARBA00023134"/>
    </source>
</evidence>
<comment type="subcellular location">
    <subcellularLocation>
        <location evidence="6">Cytoplasm</location>
    </subcellularLocation>
    <text evidence="6">May associate with membranes.</text>
</comment>
<evidence type="ECO:0000259" key="10">
    <source>
        <dbReference type="PROSITE" id="PS51705"/>
    </source>
</evidence>
<dbReference type="Proteomes" id="UP000650511">
    <property type="component" value="Unassembled WGS sequence"/>
</dbReference>
<dbReference type="PROSITE" id="PS51705">
    <property type="entry name" value="G_HFLX"/>
    <property type="match status" value="1"/>
</dbReference>
<dbReference type="InterPro" id="IPR030394">
    <property type="entry name" value="G_HFLX_dom"/>
</dbReference>
<dbReference type="CDD" id="cd01878">
    <property type="entry name" value="HflX"/>
    <property type="match status" value="1"/>
</dbReference>
<dbReference type="GO" id="GO:0003924">
    <property type="term" value="F:GTPase activity"/>
    <property type="evidence" value="ECO:0007669"/>
    <property type="project" value="UniProtKB-UniRule"/>
</dbReference>
<feature type="compositionally biased region" description="Acidic residues" evidence="9">
    <location>
        <begin position="1"/>
        <end position="12"/>
    </location>
</feature>
<dbReference type="SUPFAM" id="SSF52540">
    <property type="entry name" value="P-loop containing nucleoside triphosphate hydrolases"/>
    <property type="match status" value="1"/>
</dbReference>
<dbReference type="PANTHER" id="PTHR10229:SF0">
    <property type="entry name" value="GTP-BINDING PROTEIN 6-RELATED"/>
    <property type="match status" value="1"/>
</dbReference>
<evidence type="ECO:0000256" key="6">
    <source>
        <dbReference type="HAMAP-Rule" id="MF_00900"/>
    </source>
</evidence>
<comment type="subunit">
    <text evidence="6">Monomer. Associates with the 50S ribosomal subunit.</text>
</comment>
<comment type="similarity">
    <text evidence="6">Belongs to the TRAFAC class OBG-HflX-like GTPase superfamily. HflX GTPase family.</text>
</comment>
<feature type="binding site" evidence="7">
    <location>
        <begin position="404"/>
        <end position="406"/>
    </location>
    <ligand>
        <name>GTP</name>
        <dbReference type="ChEBI" id="CHEBI:37565"/>
    </ligand>
</feature>